<dbReference type="Pfam" id="PF00430">
    <property type="entry name" value="ATP-synt_B"/>
    <property type="match status" value="1"/>
</dbReference>
<comment type="similarity">
    <text evidence="1 12 13">Belongs to the ATPase B chain family.</text>
</comment>
<dbReference type="PANTHER" id="PTHR33445">
    <property type="entry name" value="ATP SYNTHASE SUBUNIT B', CHLOROPLASTIC"/>
    <property type="match status" value="1"/>
</dbReference>
<keyword evidence="2 12" id="KW-0813">Transport</keyword>
<sequence length="173" mass="18918">MSQLFSQLGIEPVALIWQALNFIVVLVVLFYFVYTPLSELVAERSKKIEKGLEDAVCAAGELSRAEEAFEARLSEAENEALGVMRQAEQDAQAHSQKLVAKGEERATAIVAEARTLAAHARDEEMWALEDRAKEFVTSVLAKTVALDPRAVDEALIAQAADLVRAELHAQKAA</sequence>
<evidence type="ECO:0000256" key="12">
    <source>
        <dbReference type="HAMAP-Rule" id="MF_01398"/>
    </source>
</evidence>
<feature type="coiled-coil region" evidence="14">
    <location>
        <begin position="59"/>
        <end position="104"/>
    </location>
</feature>
<name>A0A2H0UAA5_9BACT</name>
<evidence type="ECO:0000256" key="1">
    <source>
        <dbReference type="ARBA" id="ARBA00005513"/>
    </source>
</evidence>
<keyword evidence="5 12" id="KW-0375">Hydrogen ion transport</keyword>
<comment type="subunit">
    <text evidence="12">F-type ATPases have 2 components, F(1) - the catalytic core - and F(0) - the membrane proton channel. F(1) has five subunits: alpha(3), beta(3), gamma(1), delta(1), epsilon(1). F(0) has three main subunits: a(1), b(2) and c(10-14). The alpha and beta chains form an alternating ring which encloses part of the gamma chain. F(1) is attached to F(0) by a central stalk formed by the gamma and epsilon chains, while a peripheral stalk is formed by the delta and b chains.</text>
</comment>
<evidence type="ECO:0000256" key="6">
    <source>
        <dbReference type="ARBA" id="ARBA00022989"/>
    </source>
</evidence>
<reference evidence="16" key="1">
    <citation type="submission" date="2017-09" db="EMBL/GenBank/DDBJ databases">
        <title>Depth-based differentiation of microbial function through sediment-hosted aquifers and enrichment of novel symbionts in the deep terrestrial subsurface.</title>
        <authorList>
            <person name="Probst A.J."/>
            <person name="Ladd B."/>
            <person name="Jarett J.K."/>
            <person name="Geller-Mcgrath D.E."/>
            <person name="Sieber C.M.K."/>
            <person name="Emerson J.B."/>
            <person name="Anantharaman K."/>
            <person name="Thomas B.C."/>
            <person name="Malmstrom R."/>
            <person name="Stieglmeier M."/>
            <person name="Klingl A."/>
            <person name="Woyke T."/>
            <person name="Ryan C.M."/>
            <person name="Banfield J.F."/>
        </authorList>
    </citation>
    <scope>NUCLEOTIDE SEQUENCE [LARGE SCALE GENOMIC DNA]</scope>
</reference>
<dbReference type="HAMAP" id="MF_01398">
    <property type="entry name" value="ATP_synth_b_bprime"/>
    <property type="match status" value="1"/>
</dbReference>
<evidence type="ECO:0000256" key="13">
    <source>
        <dbReference type="RuleBase" id="RU003848"/>
    </source>
</evidence>
<dbReference type="Proteomes" id="UP000230179">
    <property type="component" value="Unassembled WGS sequence"/>
</dbReference>
<evidence type="ECO:0000256" key="3">
    <source>
        <dbReference type="ARBA" id="ARBA00022547"/>
    </source>
</evidence>
<dbReference type="CDD" id="cd06503">
    <property type="entry name" value="ATP-synt_Fo_b"/>
    <property type="match status" value="1"/>
</dbReference>
<keyword evidence="14" id="KW-0175">Coiled coil</keyword>
<dbReference type="GO" id="GO:0046961">
    <property type="term" value="F:proton-transporting ATPase activity, rotational mechanism"/>
    <property type="evidence" value="ECO:0007669"/>
    <property type="project" value="TreeGrafter"/>
</dbReference>
<comment type="subcellular location">
    <subcellularLocation>
        <location evidence="12">Cell membrane</location>
        <topology evidence="12">Single-pass membrane protein</topology>
    </subcellularLocation>
    <subcellularLocation>
        <location evidence="11">Endomembrane system</location>
        <topology evidence="11">Single-pass membrane protein</topology>
    </subcellularLocation>
</comment>
<keyword evidence="12" id="KW-1003">Cell membrane</keyword>
<keyword evidence="7 12" id="KW-0406">Ion transport</keyword>
<protein>
    <recommendedName>
        <fullName evidence="12">ATP synthase subunit b</fullName>
    </recommendedName>
    <alternativeName>
        <fullName evidence="12">ATP synthase F(0) sector subunit b</fullName>
    </alternativeName>
    <alternativeName>
        <fullName evidence="12">ATPase subunit I</fullName>
    </alternativeName>
    <alternativeName>
        <fullName evidence="12">F-type ATPase subunit b</fullName>
        <shortName evidence="12">F-ATPase subunit b</shortName>
    </alternativeName>
</protein>
<dbReference type="AlphaFoldDB" id="A0A2H0UAA5"/>
<keyword evidence="6 12" id="KW-1133">Transmembrane helix</keyword>
<evidence type="ECO:0000256" key="2">
    <source>
        <dbReference type="ARBA" id="ARBA00022448"/>
    </source>
</evidence>
<dbReference type="PANTHER" id="PTHR33445:SF2">
    <property type="entry name" value="ATP SYNTHASE SUBUNIT B', CHLOROPLASTIC"/>
    <property type="match status" value="1"/>
</dbReference>
<evidence type="ECO:0000256" key="4">
    <source>
        <dbReference type="ARBA" id="ARBA00022692"/>
    </source>
</evidence>
<evidence type="ECO:0000256" key="7">
    <source>
        <dbReference type="ARBA" id="ARBA00023065"/>
    </source>
</evidence>
<evidence type="ECO:0000256" key="5">
    <source>
        <dbReference type="ARBA" id="ARBA00022781"/>
    </source>
</evidence>
<comment type="function">
    <text evidence="10 12">F(1)F(0) ATP synthase produces ATP from ADP in the presence of a proton or sodium gradient. F-type ATPases consist of two structural domains, F(1) containing the extramembraneous catalytic core and F(0) containing the membrane proton channel, linked together by a central stalk and a peripheral stalk. During catalysis, ATP synthesis in the catalytic domain of F(1) is coupled via a rotary mechanism of the central stalk subunits to proton translocation.</text>
</comment>
<dbReference type="GO" id="GO:0046933">
    <property type="term" value="F:proton-transporting ATP synthase activity, rotational mechanism"/>
    <property type="evidence" value="ECO:0007669"/>
    <property type="project" value="UniProtKB-UniRule"/>
</dbReference>
<evidence type="ECO:0000256" key="8">
    <source>
        <dbReference type="ARBA" id="ARBA00023136"/>
    </source>
</evidence>
<feature type="transmembrane region" description="Helical" evidence="12">
    <location>
        <begin position="15"/>
        <end position="37"/>
    </location>
</feature>
<dbReference type="InterPro" id="IPR050059">
    <property type="entry name" value="ATP_synthase_B_chain"/>
</dbReference>
<dbReference type="EMBL" id="PFBL01000007">
    <property type="protein sequence ID" value="PIR83341.1"/>
    <property type="molecule type" value="Genomic_DNA"/>
</dbReference>
<evidence type="ECO:0000313" key="16">
    <source>
        <dbReference type="Proteomes" id="UP000230179"/>
    </source>
</evidence>
<evidence type="ECO:0000313" key="15">
    <source>
        <dbReference type="EMBL" id="PIR83341.1"/>
    </source>
</evidence>
<keyword evidence="9 12" id="KW-0066">ATP synthesis</keyword>
<dbReference type="InterPro" id="IPR002146">
    <property type="entry name" value="ATP_synth_b/b'su_bac/chlpt"/>
</dbReference>
<gene>
    <name evidence="12" type="primary">atpF</name>
    <name evidence="15" type="ORF">COU19_00945</name>
</gene>
<keyword evidence="8 12" id="KW-0472">Membrane</keyword>
<keyword evidence="4 12" id="KW-0812">Transmembrane</keyword>
<evidence type="ECO:0000256" key="14">
    <source>
        <dbReference type="SAM" id="Coils"/>
    </source>
</evidence>
<dbReference type="GO" id="GO:0012505">
    <property type="term" value="C:endomembrane system"/>
    <property type="evidence" value="ECO:0007669"/>
    <property type="project" value="UniProtKB-SubCell"/>
</dbReference>
<evidence type="ECO:0000256" key="11">
    <source>
        <dbReference type="ARBA" id="ARBA00037847"/>
    </source>
</evidence>
<dbReference type="GO" id="GO:0005886">
    <property type="term" value="C:plasma membrane"/>
    <property type="evidence" value="ECO:0007669"/>
    <property type="project" value="UniProtKB-SubCell"/>
</dbReference>
<keyword evidence="3 12" id="KW-0138">CF(0)</keyword>
<dbReference type="Gene3D" id="6.10.250.1580">
    <property type="match status" value="1"/>
</dbReference>
<comment type="caution">
    <text evidence="15">The sequence shown here is derived from an EMBL/GenBank/DDBJ whole genome shotgun (WGS) entry which is preliminary data.</text>
</comment>
<evidence type="ECO:0000256" key="9">
    <source>
        <dbReference type="ARBA" id="ARBA00023310"/>
    </source>
</evidence>
<proteinExistence type="inferred from homology"/>
<comment type="function">
    <text evidence="12">Component of the F(0) channel, it forms part of the peripheral stalk, linking F(1) to F(0).</text>
</comment>
<dbReference type="GO" id="GO:0045259">
    <property type="term" value="C:proton-transporting ATP synthase complex"/>
    <property type="evidence" value="ECO:0007669"/>
    <property type="project" value="UniProtKB-KW"/>
</dbReference>
<accession>A0A2H0UAA5</accession>
<evidence type="ECO:0000256" key="10">
    <source>
        <dbReference type="ARBA" id="ARBA00025198"/>
    </source>
</evidence>
<organism evidence="15 16">
    <name type="scientific">Candidatus Kaiserbacteria bacterium CG10_big_fil_rev_8_21_14_0_10_56_12</name>
    <dbReference type="NCBI Taxonomy" id="1974611"/>
    <lineage>
        <taxon>Bacteria</taxon>
        <taxon>Candidatus Kaiseribacteriota</taxon>
    </lineage>
</organism>